<proteinExistence type="inferred from homology"/>
<evidence type="ECO:0000256" key="1">
    <source>
        <dbReference type="ARBA" id="ARBA00005031"/>
    </source>
</evidence>
<accession>A0A0B9G1G9</accession>
<evidence type="ECO:0000313" key="16">
    <source>
        <dbReference type="Proteomes" id="UP000031278"/>
    </source>
</evidence>
<dbReference type="PANTHER" id="PTHR11902:SF1">
    <property type="entry name" value="ENOLASE"/>
    <property type="match status" value="1"/>
</dbReference>
<dbReference type="UniPathway" id="UPA00109">
    <property type="reaction ID" value="UER00187"/>
</dbReference>
<evidence type="ECO:0000256" key="3">
    <source>
        <dbReference type="ARBA" id="ARBA00012058"/>
    </source>
</evidence>
<feature type="binding site" evidence="10 12">
    <location>
        <position position="285"/>
    </location>
    <ligand>
        <name>Mg(2+)</name>
        <dbReference type="ChEBI" id="CHEBI:18420"/>
    </ligand>
</feature>
<dbReference type="RefSeq" id="WP_039464985.1">
    <property type="nucleotide sequence ID" value="NZ_JWLZ01000176.1"/>
</dbReference>
<dbReference type="PANTHER" id="PTHR11902">
    <property type="entry name" value="ENOLASE"/>
    <property type="match status" value="1"/>
</dbReference>
<dbReference type="PRINTS" id="PR00148">
    <property type="entry name" value="ENOLASE"/>
</dbReference>
<dbReference type="GO" id="GO:0000287">
    <property type="term" value="F:magnesium ion binding"/>
    <property type="evidence" value="ECO:0007669"/>
    <property type="project" value="UniProtKB-UniRule"/>
</dbReference>
<dbReference type="Proteomes" id="UP000031278">
    <property type="component" value="Unassembled WGS sequence"/>
</dbReference>
<dbReference type="Pfam" id="PF00113">
    <property type="entry name" value="Enolase_C"/>
    <property type="match status" value="1"/>
</dbReference>
<reference evidence="15 16" key="1">
    <citation type="submission" date="2014-12" db="EMBL/GenBank/DDBJ databases">
        <title>Genome sequencing of Photobacterium gaetbulicola AD005a.</title>
        <authorList>
            <person name="Adrian T.G.S."/>
            <person name="Chan K.G."/>
        </authorList>
    </citation>
    <scope>NUCLEOTIDE SEQUENCE [LARGE SCALE GENOMIC DNA]</scope>
    <source>
        <strain evidence="15 16">AD005a</strain>
    </source>
</reference>
<dbReference type="EMBL" id="JWLZ01000176">
    <property type="protein sequence ID" value="KHT62539.1"/>
    <property type="molecule type" value="Genomic_DNA"/>
</dbReference>
<dbReference type="InterPro" id="IPR000941">
    <property type="entry name" value="Enolase"/>
</dbReference>
<keyword evidence="5 10" id="KW-0964">Secreted</keyword>
<protein>
    <recommendedName>
        <fullName evidence="4 10">Enolase</fullName>
        <ecNumber evidence="3 10">4.2.1.11</ecNumber>
    </recommendedName>
    <alternativeName>
        <fullName evidence="10">2-phospho-D-glycerate hydro-lyase</fullName>
    </alternativeName>
    <alternativeName>
        <fullName evidence="10">2-phosphoglycerate dehydratase</fullName>
    </alternativeName>
</protein>
<dbReference type="GO" id="GO:0000015">
    <property type="term" value="C:phosphopyruvate hydratase complex"/>
    <property type="evidence" value="ECO:0007669"/>
    <property type="project" value="InterPro"/>
</dbReference>
<dbReference type="GO" id="GO:0009986">
    <property type="term" value="C:cell surface"/>
    <property type="evidence" value="ECO:0007669"/>
    <property type="project" value="UniProtKB-SubCell"/>
</dbReference>
<feature type="binding site" evidence="10">
    <location>
        <position position="163"/>
    </location>
    <ligand>
        <name>(2R)-2-phosphoglycerate</name>
        <dbReference type="ChEBI" id="CHEBI:58289"/>
    </ligand>
</feature>
<sequence length="433" mass="47214">MKIKSVDAYQIFDSRGQPTVEAVVELENGLRGLGTVPSGASTGQFEALELRDGNVHSFLGKSVFKAVSNVQNEIGPVLQGVSVDSQAVIDKIMCDLDGTANKSRLGANAILSVSLAVADARAKLSQQPLFQSLTPDSKGSLLPLPEIQLVGGGAHAQWRTDIQDFLLIVNGATSYQETLEVTYNIYRTAENLLKSRGLLAGAADEGGFWPTFNSHDEIFQFVVEAIEKAGYLPGEEVSISLDIAASDLYSEGKYHLPLDGKSYTPEKFLALMLDWCEKYPVLSIEDPFADTDFEMWQRFTALVGDRIQVIGDDLFTTNIDRIKQGIEQKLANSVLIKLNQIGTVSETLAAIELTQKAGWLPVVSARSGETEDAFISHLAVATNAGQLKVGSFTRSERMVKWNEVIRIERELGEGAKFIGGEIYHSLPQLVETV</sequence>
<comment type="catalytic activity">
    <reaction evidence="10">
        <text>(2R)-2-phosphoglycerate = phosphoenolpyruvate + H2O</text>
        <dbReference type="Rhea" id="RHEA:10164"/>
        <dbReference type="ChEBI" id="CHEBI:15377"/>
        <dbReference type="ChEBI" id="CHEBI:58289"/>
        <dbReference type="ChEBI" id="CHEBI:58702"/>
        <dbReference type="EC" id="4.2.1.11"/>
    </reaction>
</comment>
<dbReference type="SFLD" id="SFLDS00001">
    <property type="entry name" value="Enolase"/>
    <property type="match status" value="1"/>
</dbReference>
<feature type="active site" description="Proton donor" evidence="10 11">
    <location>
        <position position="205"/>
    </location>
</feature>
<feature type="domain" description="Enolase N-terminal" evidence="14">
    <location>
        <begin position="3"/>
        <end position="133"/>
    </location>
</feature>
<evidence type="ECO:0000256" key="10">
    <source>
        <dbReference type="HAMAP-Rule" id="MF_00318"/>
    </source>
</evidence>
<comment type="pathway">
    <text evidence="1 10">Carbohydrate degradation; glycolysis; pyruvate from D-glyceraldehyde 3-phosphate: step 4/5.</text>
</comment>
<dbReference type="InterPro" id="IPR020811">
    <property type="entry name" value="Enolase_N"/>
</dbReference>
<feature type="binding site" evidence="10 12">
    <location>
        <position position="242"/>
    </location>
    <ligand>
        <name>Mg(2+)</name>
        <dbReference type="ChEBI" id="CHEBI:18420"/>
    </ligand>
</feature>
<evidence type="ECO:0000256" key="9">
    <source>
        <dbReference type="ARBA" id="ARBA00045763"/>
    </source>
</evidence>
<comment type="function">
    <text evidence="9 10">Catalyzes the reversible conversion of 2-phosphoglycerate (2-PG) into phosphoenolpyruvate (PEP). It is essential for the degradation of carbohydrates via glycolysis.</text>
</comment>
<keyword evidence="8 10" id="KW-0456">Lyase</keyword>
<comment type="subcellular location">
    <subcellularLocation>
        <location evidence="10">Cytoplasm</location>
    </subcellularLocation>
    <subcellularLocation>
        <location evidence="10">Secreted</location>
    </subcellularLocation>
    <subcellularLocation>
        <location evidence="10">Cell surface</location>
    </subcellularLocation>
    <text evidence="10">Fractions of enolase are present in both the cytoplasm and on the cell surface.</text>
</comment>
<evidence type="ECO:0000256" key="2">
    <source>
        <dbReference type="ARBA" id="ARBA00009604"/>
    </source>
</evidence>
<dbReference type="InterPro" id="IPR020810">
    <property type="entry name" value="Enolase_C"/>
</dbReference>
<evidence type="ECO:0000256" key="11">
    <source>
        <dbReference type="PIRSR" id="PIRSR001400-1"/>
    </source>
</evidence>
<feature type="binding site" evidence="10">
    <location>
        <position position="337"/>
    </location>
    <ligand>
        <name>(2R)-2-phosphoglycerate</name>
        <dbReference type="ChEBI" id="CHEBI:58289"/>
    </ligand>
</feature>
<evidence type="ECO:0000256" key="8">
    <source>
        <dbReference type="ARBA" id="ARBA00023239"/>
    </source>
</evidence>
<comment type="similarity">
    <text evidence="2 10">Belongs to the enolase family.</text>
</comment>
<feature type="binding site" evidence="10">
    <location>
        <position position="388"/>
    </location>
    <ligand>
        <name>(2R)-2-phosphoglycerate</name>
        <dbReference type="ChEBI" id="CHEBI:58289"/>
    </ligand>
</feature>
<dbReference type="SFLD" id="SFLDF00002">
    <property type="entry name" value="enolase"/>
    <property type="match status" value="1"/>
</dbReference>
<feature type="binding site" evidence="10">
    <location>
        <position position="367"/>
    </location>
    <ligand>
        <name>(2R)-2-phosphoglycerate</name>
        <dbReference type="ChEBI" id="CHEBI:58289"/>
    </ligand>
</feature>
<evidence type="ECO:0000259" key="13">
    <source>
        <dbReference type="SMART" id="SM01192"/>
    </source>
</evidence>
<keyword evidence="7 10" id="KW-0324">Glycolysis</keyword>
<evidence type="ECO:0000259" key="14">
    <source>
        <dbReference type="SMART" id="SM01193"/>
    </source>
</evidence>
<evidence type="ECO:0000256" key="12">
    <source>
        <dbReference type="PIRSR" id="PIRSR001400-3"/>
    </source>
</evidence>
<feature type="binding site" evidence="10">
    <location>
        <position position="366"/>
    </location>
    <ligand>
        <name>(2R)-2-phosphoglycerate</name>
        <dbReference type="ChEBI" id="CHEBI:58289"/>
    </ligand>
</feature>
<dbReference type="SMART" id="SM01193">
    <property type="entry name" value="Enolase_N"/>
    <property type="match status" value="1"/>
</dbReference>
<feature type="active site" description="Proton acceptor" evidence="10 11">
    <location>
        <position position="337"/>
    </location>
</feature>
<keyword evidence="6 10" id="KW-0460">Magnesium</keyword>
<dbReference type="SUPFAM" id="SSF51604">
    <property type="entry name" value="Enolase C-terminal domain-like"/>
    <property type="match status" value="1"/>
</dbReference>
<dbReference type="GO" id="GO:0004634">
    <property type="term" value="F:phosphopyruvate hydratase activity"/>
    <property type="evidence" value="ECO:0007669"/>
    <property type="project" value="UniProtKB-UniRule"/>
</dbReference>
<dbReference type="CDD" id="cd03313">
    <property type="entry name" value="enolase"/>
    <property type="match status" value="1"/>
</dbReference>
<evidence type="ECO:0000256" key="7">
    <source>
        <dbReference type="ARBA" id="ARBA00023152"/>
    </source>
</evidence>
<keyword evidence="10 12" id="KW-0479">Metal-binding</keyword>
<dbReference type="Pfam" id="PF03952">
    <property type="entry name" value="Enolase_N"/>
    <property type="match status" value="1"/>
</dbReference>
<gene>
    <name evidence="10" type="primary">eno</name>
    <name evidence="15" type="ORF">RJ45_17155</name>
</gene>
<dbReference type="InterPro" id="IPR029017">
    <property type="entry name" value="Enolase-like_N"/>
</dbReference>
<dbReference type="GO" id="GO:0005576">
    <property type="term" value="C:extracellular region"/>
    <property type="evidence" value="ECO:0007669"/>
    <property type="project" value="UniProtKB-SubCell"/>
</dbReference>
<dbReference type="NCBIfam" id="TIGR01060">
    <property type="entry name" value="eno"/>
    <property type="match status" value="1"/>
</dbReference>
<dbReference type="GO" id="GO:0006096">
    <property type="term" value="P:glycolytic process"/>
    <property type="evidence" value="ECO:0007669"/>
    <property type="project" value="UniProtKB-UniRule"/>
</dbReference>
<dbReference type="AlphaFoldDB" id="A0A0B9G1G9"/>
<dbReference type="HAMAP" id="MF_00318">
    <property type="entry name" value="Enolase"/>
    <property type="match status" value="1"/>
</dbReference>
<dbReference type="InterPro" id="IPR020809">
    <property type="entry name" value="Enolase_CS"/>
</dbReference>
<feature type="domain" description="Enolase C-terminal TIM barrel" evidence="13">
    <location>
        <begin position="139"/>
        <end position="425"/>
    </location>
</feature>
<dbReference type="SUPFAM" id="SSF54826">
    <property type="entry name" value="Enolase N-terminal domain-like"/>
    <property type="match status" value="1"/>
</dbReference>
<comment type="subunit">
    <text evidence="10">Component of the RNA degradosome, a multiprotein complex involved in RNA processing and mRNA degradation.</text>
</comment>
<organism evidence="15 16">
    <name type="scientific">Photobacterium gaetbulicola</name>
    <dbReference type="NCBI Taxonomy" id="1295392"/>
    <lineage>
        <taxon>Bacteria</taxon>
        <taxon>Pseudomonadati</taxon>
        <taxon>Pseudomonadota</taxon>
        <taxon>Gammaproteobacteria</taxon>
        <taxon>Vibrionales</taxon>
        <taxon>Vibrionaceae</taxon>
        <taxon>Photobacterium</taxon>
    </lineage>
</organism>
<dbReference type="Gene3D" id="3.20.20.120">
    <property type="entry name" value="Enolase-like C-terminal domain"/>
    <property type="match status" value="1"/>
</dbReference>
<dbReference type="Gene3D" id="3.30.390.10">
    <property type="entry name" value="Enolase-like, N-terminal domain"/>
    <property type="match status" value="1"/>
</dbReference>
<comment type="cofactor">
    <cofactor evidence="10">
        <name>Mg(2+)</name>
        <dbReference type="ChEBI" id="CHEBI:18420"/>
    </cofactor>
    <text evidence="10">Binds a second Mg(2+) ion via substrate during catalysis.</text>
</comment>
<evidence type="ECO:0000256" key="4">
    <source>
        <dbReference type="ARBA" id="ARBA00017068"/>
    </source>
</evidence>
<evidence type="ECO:0000313" key="15">
    <source>
        <dbReference type="EMBL" id="KHT62539.1"/>
    </source>
</evidence>
<dbReference type="InterPro" id="IPR036849">
    <property type="entry name" value="Enolase-like_C_sf"/>
</dbReference>
<comment type="cofactor">
    <cofactor evidence="12">
        <name>Mg(2+)</name>
        <dbReference type="ChEBI" id="CHEBI:18420"/>
    </cofactor>
    <text evidence="12">Mg(2+) is required for catalysis and for stabilizing the dimer.</text>
</comment>
<dbReference type="SFLD" id="SFLDG00178">
    <property type="entry name" value="enolase"/>
    <property type="match status" value="1"/>
</dbReference>
<name>A0A0B9G1G9_9GAMM</name>
<keyword evidence="10" id="KW-0963">Cytoplasm</keyword>
<dbReference type="SMART" id="SM01192">
    <property type="entry name" value="Enolase_C"/>
    <property type="match status" value="1"/>
</dbReference>
<dbReference type="PROSITE" id="PS00164">
    <property type="entry name" value="ENOLASE"/>
    <property type="match status" value="1"/>
</dbReference>
<dbReference type="EC" id="4.2.1.11" evidence="3 10"/>
<dbReference type="PIRSF" id="PIRSF001400">
    <property type="entry name" value="Enolase"/>
    <property type="match status" value="1"/>
</dbReference>
<feature type="binding site" evidence="10 12">
    <location>
        <position position="312"/>
    </location>
    <ligand>
        <name>Mg(2+)</name>
        <dbReference type="ChEBI" id="CHEBI:18420"/>
    </ligand>
</feature>
<comment type="caution">
    <text evidence="15">The sequence shown here is derived from an EMBL/GenBank/DDBJ whole genome shotgun (WGS) entry which is preliminary data.</text>
</comment>
<evidence type="ECO:0000256" key="6">
    <source>
        <dbReference type="ARBA" id="ARBA00022842"/>
    </source>
</evidence>
<evidence type="ECO:0000256" key="5">
    <source>
        <dbReference type="ARBA" id="ARBA00022525"/>
    </source>
</evidence>